<name>A0A4Z2EKX4_9TELE</name>
<reference evidence="2 3" key="1">
    <citation type="submission" date="2019-03" db="EMBL/GenBank/DDBJ databases">
        <title>First draft genome of Liparis tanakae, snailfish: a comprehensive survey of snailfish specific genes.</title>
        <authorList>
            <person name="Kim W."/>
            <person name="Song I."/>
            <person name="Jeong J.-H."/>
            <person name="Kim D."/>
            <person name="Kim S."/>
            <person name="Ryu S."/>
            <person name="Song J.Y."/>
            <person name="Lee S.K."/>
        </authorList>
    </citation>
    <scope>NUCLEOTIDE SEQUENCE [LARGE SCALE GENOMIC DNA]</scope>
    <source>
        <tissue evidence="2">Muscle</tissue>
    </source>
</reference>
<organism evidence="2 3">
    <name type="scientific">Liparis tanakae</name>
    <name type="common">Tanaka's snailfish</name>
    <dbReference type="NCBI Taxonomy" id="230148"/>
    <lineage>
        <taxon>Eukaryota</taxon>
        <taxon>Metazoa</taxon>
        <taxon>Chordata</taxon>
        <taxon>Craniata</taxon>
        <taxon>Vertebrata</taxon>
        <taxon>Euteleostomi</taxon>
        <taxon>Actinopterygii</taxon>
        <taxon>Neopterygii</taxon>
        <taxon>Teleostei</taxon>
        <taxon>Neoteleostei</taxon>
        <taxon>Acanthomorphata</taxon>
        <taxon>Eupercaria</taxon>
        <taxon>Perciformes</taxon>
        <taxon>Cottioidei</taxon>
        <taxon>Cottales</taxon>
        <taxon>Liparidae</taxon>
        <taxon>Liparis</taxon>
    </lineage>
</organism>
<feature type="region of interest" description="Disordered" evidence="1">
    <location>
        <begin position="53"/>
        <end position="84"/>
    </location>
</feature>
<keyword evidence="3" id="KW-1185">Reference proteome</keyword>
<evidence type="ECO:0000256" key="1">
    <source>
        <dbReference type="SAM" id="MobiDB-lite"/>
    </source>
</evidence>
<evidence type="ECO:0000313" key="3">
    <source>
        <dbReference type="Proteomes" id="UP000314294"/>
    </source>
</evidence>
<proteinExistence type="predicted"/>
<dbReference type="Proteomes" id="UP000314294">
    <property type="component" value="Unassembled WGS sequence"/>
</dbReference>
<dbReference type="EMBL" id="SRLO01005599">
    <property type="protein sequence ID" value="TNN29483.1"/>
    <property type="molecule type" value="Genomic_DNA"/>
</dbReference>
<protein>
    <submittedName>
        <fullName evidence="2">Uncharacterized protein</fullName>
    </submittedName>
</protein>
<comment type="caution">
    <text evidence="2">The sequence shown here is derived from an EMBL/GenBank/DDBJ whole genome shotgun (WGS) entry which is preliminary data.</text>
</comment>
<sequence>MRKSTAAMGMKRSRLNFSSMVAARCESPAAGTNGDVKARSRCPRVSSCRRWSFKPRARASSRSARPGKELNPQARAASHFSTMDSSQHVKSIIGIACESSACARARVRTSTPSIPSSAHSNGIKPCRKLEGHVGPVVMDFLNGRGGQVSFYIHGPDDL</sequence>
<evidence type="ECO:0000313" key="2">
    <source>
        <dbReference type="EMBL" id="TNN29483.1"/>
    </source>
</evidence>
<dbReference type="AlphaFoldDB" id="A0A4Z2EKX4"/>
<accession>A0A4Z2EKX4</accession>
<gene>
    <name evidence="2" type="ORF">EYF80_060369</name>
</gene>